<sequence length="84" mass="9771">MEEVFIDFYREKDEQAFLEAWQAKYGSMSDDEIDTVYESIADAIDEAVKDGSHELGSPFVFKDITVGKSDFNTFYSLYIFEQEK</sequence>
<organism evidence="1 2">
    <name type="scientific">Alkalibacterium olivapovliticus</name>
    <dbReference type="NCBI Taxonomy" id="99907"/>
    <lineage>
        <taxon>Bacteria</taxon>
        <taxon>Bacillati</taxon>
        <taxon>Bacillota</taxon>
        <taxon>Bacilli</taxon>
        <taxon>Lactobacillales</taxon>
        <taxon>Carnobacteriaceae</taxon>
        <taxon>Alkalibacterium</taxon>
    </lineage>
</organism>
<evidence type="ECO:0000313" key="1">
    <source>
        <dbReference type="EMBL" id="PRY83659.1"/>
    </source>
</evidence>
<dbReference type="Proteomes" id="UP000238205">
    <property type="component" value="Unassembled WGS sequence"/>
</dbReference>
<name>A0A2T0WAC2_9LACT</name>
<dbReference type="RefSeq" id="WP_106191227.1">
    <property type="nucleotide sequence ID" value="NZ_PVTO01000003.1"/>
</dbReference>
<accession>A0A2T0WAC2</accession>
<dbReference type="AlphaFoldDB" id="A0A2T0WAC2"/>
<evidence type="ECO:0000313" key="2">
    <source>
        <dbReference type="Proteomes" id="UP000238205"/>
    </source>
</evidence>
<protein>
    <submittedName>
        <fullName evidence="1">Cystine transport system permease protein</fullName>
    </submittedName>
</protein>
<dbReference type="OrthoDB" id="2157603at2"/>
<dbReference type="EMBL" id="PVTO01000003">
    <property type="protein sequence ID" value="PRY83659.1"/>
    <property type="molecule type" value="Genomic_DNA"/>
</dbReference>
<reference evidence="1 2" key="1">
    <citation type="submission" date="2018-03" db="EMBL/GenBank/DDBJ databases">
        <title>Genomic Encyclopedia of Archaeal and Bacterial Type Strains, Phase II (KMG-II): from individual species to whole genera.</title>
        <authorList>
            <person name="Goeker M."/>
        </authorList>
    </citation>
    <scope>NUCLEOTIDE SEQUENCE [LARGE SCALE GENOMIC DNA]</scope>
    <source>
        <strain evidence="1 2">DSM 13175</strain>
    </source>
</reference>
<comment type="caution">
    <text evidence="1">The sequence shown here is derived from an EMBL/GenBank/DDBJ whole genome shotgun (WGS) entry which is preliminary data.</text>
</comment>
<gene>
    <name evidence="1" type="ORF">CLV38_10382</name>
</gene>
<keyword evidence="2" id="KW-1185">Reference proteome</keyword>
<proteinExistence type="predicted"/>